<dbReference type="PANTHER" id="PTHR42756">
    <property type="entry name" value="TRANSCRIPTIONAL REGULATOR, MARR"/>
    <property type="match status" value="1"/>
</dbReference>
<dbReference type="EMBL" id="CYZX01000003">
    <property type="protein sequence ID" value="CUN85523.1"/>
    <property type="molecule type" value="Genomic_DNA"/>
</dbReference>
<dbReference type="Proteomes" id="UP000095594">
    <property type="component" value="Unassembled WGS sequence"/>
</dbReference>
<dbReference type="PANTHER" id="PTHR42756:SF1">
    <property type="entry name" value="TRANSCRIPTIONAL REPRESSOR OF EMRAB OPERON"/>
    <property type="match status" value="1"/>
</dbReference>
<dbReference type="InterPro" id="IPR036390">
    <property type="entry name" value="WH_DNA-bd_sf"/>
</dbReference>
<dbReference type="Gene3D" id="1.10.10.10">
    <property type="entry name" value="Winged helix-like DNA-binding domain superfamily/Winged helix DNA-binding domain"/>
    <property type="match status" value="1"/>
</dbReference>
<keyword evidence="1" id="KW-0805">Transcription regulation</keyword>
<dbReference type="GO" id="GO:0003700">
    <property type="term" value="F:DNA-binding transcription factor activity"/>
    <property type="evidence" value="ECO:0007669"/>
    <property type="project" value="InterPro"/>
</dbReference>
<protein>
    <submittedName>
        <fullName evidence="5">MarR family transcriptional regulator</fullName>
    </submittedName>
</protein>
<dbReference type="InterPro" id="IPR036388">
    <property type="entry name" value="WH-like_DNA-bd_sf"/>
</dbReference>
<dbReference type="Pfam" id="PF12802">
    <property type="entry name" value="MarR_2"/>
    <property type="match status" value="1"/>
</dbReference>
<dbReference type="OrthoDB" id="9795441at2"/>
<sequence>MDTNFKISNILYNMKHIGDLYYDLSSKAAKECNLTKPEADILLFIKNNPEFNTAKDIVKLRGFSKAYVSKAVEPLLDKELITIEIDKEDRRCQHLLLTEKSEPLLDILLKMQREFIDIITDGIDKEDIKTYIKIMDSFYKNSKKR</sequence>
<dbReference type="InterPro" id="IPR000835">
    <property type="entry name" value="HTH_MarR-typ"/>
</dbReference>
<dbReference type="GO" id="GO:0003677">
    <property type="term" value="F:DNA binding"/>
    <property type="evidence" value="ECO:0007669"/>
    <property type="project" value="UniProtKB-KW"/>
</dbReference>
<evidence type="ECO:0000259" key="4">
    <source>
        <dbReference type="PROSITE" id="PS50995"/>
    </source>
</evidence>
<evidence type="ECO:0000256" key="3">
    <source>
        <dbReference type="ARBA" id="ARBA00023163"/>
    </source>
</evidence>
<accession>A0A174ABF2</accession>
<dbReference type="AlphaFoldDB" id="A0A174ABF2"/>
<evidence type="ECO:0000256" key="2">
    <source>
        <dbReference type="ARBA" id="ARBA00023125"/>
    </source>
</evidence>
<organism evidence="5 6">
    <name type="scientific">Clostridium disporicum</name>
    <dbReference type="NCBI Taxonomy" id="84024"/>
    <lineage>
        <taxon>Bacteria</taxon>
        <taxon>Bacillati</taxon>
        <taxon>Bacillota</taxon>
        <taxon>Clostridia</taxon>
        <taxon>Eubacteriales</taxon>
        <taxon>Clostridiaceae</taxon>
        <taxon>Clostridium</taxon>
    </lineage>
</organism>
<dbReference type="SUPFAM" id="SSF46785">
    <property type="entry name" value="Winged helix' DNA-binding domain"/>
    <property type="match status" value="1"/>
</dbReference>
<keyword evidence="2" id="KW-0238">DNA-binding</keyword>
<gene>
    <name evidence="5" type="ORF">ERS852471_00580</name>
</gene>
<feature type="domain" description="HTH marR-type" evidence="4">
    <location>
        <begin position="1"/>
        <end position="140"/>
    </location>
</feature>
<evidence type="ECO:0000313" key="5">
    <source>
        <dbReference type="EMBL" id="CUN85523.1"/>
    </source>
</evidence>
<dbReference type="PROSITE" id="PS50995">
    <property type="entry name" value="HTH_MARR_2"/>
    <property type="match status" value="1"/>
</dbReference>
<name>A0A174ABF2_9CLOT</name>
<evidence type="ECO:0000313" key="6">
    <source>
        <dbReference type="Proteomes" id="UP000095594"/>
    </source>
</evidence>
<dbReference type="RefSeq" id="WP_055263737.1">
    <property type="nucleotide sequence ID" value="NZ_CABIXQ010000003.1"/>
</dbReference>
<evidence type="ECO:0000256" key="1">
    <source>
        <dbReference type="ARBA" id="ARBA00023015"/>
    </source>
</evidence>
<reference evidence="5 6" key="1">
    <citation type="submission" date="2015-09" db="EMBL/GenBank/DDBJ databases">
        <authorList>
            <consortium name="Pathogen Informatics"/>
        </authorList>
    </citation>
    <scope>NUCLEOTIDE SEQUENCE [LARGE SCALE GENOMIC DNA]</scope>
    <source>
        <strain evidence="5 6">2789STDY5834856</strain>
    </source>
</reference>
<keyword evidence="3" id="KW-0804">Transcription</keyword>
<proteinExistence type="predicted"/>
<dbReference type="SMART" id="SM00347">
    <property type="entry name" value="HTH_MARR"/>
    <property type="match status" value="1"/>
</dbReference>